<comment type="catalytic activity">
    <reaction evidence="1">
        <text>ATP + protein L-histidine = ADP + protein N-phospho-L-histidine.</text>
        <dbReference type="EC" id="2.7.13.3"/>
    </reaction>
</comment>
<keyword evidence="5" id="KW-0547">Nucleotide-binding</keyword>
<keyword evidence="4" id="KW-0808">Transferase</keyword>
<reference evidence="12" key="1">
    <citation type="submission" date="2011-04" db="EMBL/GenBank/DDBJ databases">
        <title>The complete genome of Treponema brennaborense DSM 12168.</title>
        <authorList>
            <person name="Lucas S."/>
            <person name="Han J."/>
            <person name="Lapidus A."/>
            <person name="Bruce D."/>
            <person name="Goodwin L."/>
            <person name="Pitluck S."/>
            <person name="Peters L."/>
            <person name="Kyrpides N."/>
            <person name="Mavromatis K."/>
            <person name="Ivanova N."/>
            <person name="Mikhailova N."/>
            <person name="Pagani I."/>
            <person name="Teshima H."/>
            <person name="Detter J.C."/>
            <person name="Tapia R."/>
            <person name="Han C."/>
            <person name="Land M."/>
            <person name="Hauser L."/>
            <person name="Markowitz V."/>
            <person name="Cheng J.-F."/>
            <person name="Hugenholtz P."/>
            <person name="Woyke T."/>
            <person name="Wu D."/>
            <person name="Gronow S."/>
            <person name="Wellnitz S."/>
            <person name="Brambilla E."/>
            <person name="Klenk H.-P."/>
            <person name="Eisen J.A."/>
        </authorList>
    </citation>
    <scope>NUCLEOTIDE SEQUENCE [LARGE SCALE GENOMIC DNA]</scope>
    <source>
        <strain evidence="12">DSM 12168 / CIP 105900 / DD5/3</strain>
    </source>
</reference>
<keyword evidence="7" id="KW-0067">ATP-binding</keyword>
<keyword evidence="9" id="KW-1133">Transmembrane helix</keyword>
<dbReference type="Proteomes" id="UP000006546">
    <property type="component" value="Chromosome"/>
</dbReference>
<dbReference type="EMBL" id="CP002696">
    <property type="protein sequence ID" value="AEE15614.1"/>
    <property type="molecule type" value="Genomic_DNA"/>
</dbReference>
<keyword evidence="9" id="KW-0812">Transmembrane</keyword>
<dbReference type="InterPro" id="IPR003661">
    <property type="entry name" value="HisK_dim/P_dom"/>
</dbReference>
<evidence type="ECO:0000256" key="5">
    <source>
        <dbReference type="ARBA" id="ARBA00022741"/>
    </source>
</evidence>
<dbReference type="Gene3D" id="3.30.565.10">
    <property type="entry name" value="Histidine kinase-like ATPase, C-terminal domain"/>
    <property type="match status" value="1"/>
</dbReference>
<dbReference type="PROSITE" id="PS50109">
    <property type="entry name" value="HIS_KIN"/>
    <property type="match status" value="1"/>
</dbReference>
<dbReference type="EC" id="2.7.13.3" evidence="2"/>
<evidence type="ECO:0000256" key="4">
    <source>
        <dbReference type="ARBA" id="ARBA00022679"/>
    </source>
</evidence>
<keyword evidence="3" id="KW-0597">Phosphoprotein</keyword>
<dbReference type="eggNOG" id="COG2205">
    <property type="taxonomic scope" value="Bacteria"/>
</dbReference>
<dbReference type="InterPro" id="IPR003594">
    <property type="entry name" value="HATPase_dom"/>
</dbReference>
<dbReference type="KEGG" id="tbe:Trebr_0163"/>
<dbReference type="InterPro" id="IPR005467">
    <property type="entry name" value="His_kinase_dom"/>
</dbReference>
<evidence type="ECO:0000256" key="1">
    <source>
        <dbReference type="ARBA" id="ARBA00000085"/>
    </source>
</evidence>
<dbReference type="HOGENOM" id="CLU_463749_0_0_12"/>
<dbReference type="Pfam" id="PF00512">
    <property type="entry name" value="HisKA"/>
    <property type="match status" value="1"/>
</dbReference>
<dbReference type="SUPFAM" id="SSF55874">
    <property type="entry name" value="ATPase domain of HSP90 chaperone/DNA topoisomerase II/histidine kinase"/>
    <property type="match status" value="1"/>
</dbReference>
<dbReference type="SMART" id="SM00387">
    <property type="entry name" value="HATPase_c"/>
    <property type="match status" value="1"/>
</dbReference>
<evidence type="ECO:0000256" key="2">
    <source>
        <dbReference type="ARBA" id="ARBA00012438"/>
    </source>
</evidence>
<dbReference type="STRING" id="906968.Trebr_0163"/>
<dbReference type="PRINTS" id="PR00344">
    <property type="entry name" value="BCTRLSENSOR"/>
</dbReference>
<dbReference type="GO" id="GO:0000155">
    <property type="term" value="F:phosphorelay sensor kinase activity"/>
    <property type="evidence" value="ECO:0007669"/>
    <property type="project" value="InterPro"/>
</dbReference>
<proteinExistence type="predicted"/>
<sequence>MKHSKTIVLVALPATLILAVVVLFIMQIRFTLGQYRAELGYLTDEVTRNTTQTAFMIEDELLLLPVLAKMSGKTDSQDISYEQVASNVSNAVKFWNKHAIVSELFSAIYLYAKNSLTESGAATLQLWDGTGFAGAPPTQTRIITDMLDSVLQSKPEIADLWYISSPDIGELIVSPITTEESDYVLISQIDSTVLSSKLIPILTAKFFTGDSSYRIRVYDETTGNLIYTNEKSYNPAHFTDPDFSYRLFGSDRQKNGAFNRINPSWDLPIELFSLKQENEIAGLRSHMRTKAAFNDDFSSGIKPFPYNLTLEVVHKDGSVLSAAKKAAALNMTLSFIAFIILTAGIGILLRNMAKAQNLADRQQEFIASVTHELKTPLTVISSSAQNMADGIITDAEKIRKYGKMICTESEKLRNSIEYFLLYAKMNTAAKLPCRECNIGTLLESVAALLAPAAREAQMRVELSLPPQELSVGCDENAIRSVFRNLAENAIKHAAAGRYLHIEASREQEFAVVRFTDRGGGVPRKERKRIFDAFQRGNAAVENQTEGSGIGLNLSRRIVALHGGSLELESSSSHGSVFTVRLPLQRS</sequence>
<keyword evidence="8" id="KW-0902">Two-component regulatory system</keyword>
<dbReference type="GO" id="GO:0005524">
    <property type="term" value="F:ATP binding"/>
    <property type="evidence" value="ECO:0007669"/>
    <property type="project" value="UniProtKB-KW"/>
</dbReference>
<protein>
    <recommendedName>
        <fullName evidence="2">histidine kinase</fullName>
        <ecNumber evidence="2">2.7.13.3</ecNumber>
    </recommendedName>
</protein>
<evidence type="ECO:0000256" key="7">
    <source>
        <dbReference type="ARBA" id="ARBA00022840"/>
    </source>
</evidence>
<evidence type="ECO:0000256" key="3">
    <source>
        <dbReference type="ARBA" id="ARBA00022553"/>
    </source>
</evidence>
<dbReference type="InterPro" id="IPR036097">
    <property type="entry name" value="HisK_dim/P_sf"/>
</dbReference>
<feature type="transmembrane region" description="Helical" evidence="9">
    <location>
        <begin position="6"/>
        <end position="26"/>
    </location>
</feature>
<dbReference type="GO" id="GO:0030295">
    <property type="term" value="F:protein kinase activator activity"/>
    <property type="evidence" value="ECO:0007669"/>
    <property type="project" value="TreeGrafter"/>
</dbReference>
<evidence type="ECO:0000313" key="11">
    <source>
        <dbReference type="EMBL" id="AEE15614.1"/>
    </source>
</evidence>
<evidence type="ECO:0000256" key="6">
    <source>
        <dbReference type="ARBA" id="ARBA00022777"/>
    </source>
</evidence>
<keyword evidence="9" id="KW-0472">Membrane</keyword>
<feature type="transmembrane region" description="Helical" evidence="9">
    <location>
        <begin position="327"/>
        <end position="349"/>
    </location>
</feature>
<dbReference type="InterPro" id="IPR050351">
    <property type="entry name" value="BphY/WalK/GraS-like"/>
</dbReference>
<keyword evidence="6 11" id="KW-0418">Kinase</keyword>
<dbReference type="AlphaFoldDB" id="F4LLD6"/>
<dbReference type="Gene3D" id="1.10.287.130">
    <property type="match status" value="1"/>
</dbReference>
<evidence type="ECO:0000259" key="10">
    <source>
        <dbReference type="PROSITE" id="PS50109"/>
    </source>
</evidence>
<dbReference type="CDD" id="cd00082">
    <property type="entry name" value="HisKA"/>
    <property type="match status" value="1"/>
</dbReference>
<evidence type="ECO:0000256" key="9">
    <source>
        <dbReference type="SAM" id="Phobius"/>
    </source>
</evidence>
<dbReference type="RefSeq" id="WP_013757333.1">
    <property type="nucleotide sequence ID" value="NC_015500.1"/>
</dbReference>
<name>F4LLD6_TREBD</name>
<dbReference type="InterPro" id="IPR036890">
    <property type="entry name" value="HATPase_C_sf"/>
</dbReference>
<feature type="domain" description="Histidine kinase" evidence="10">
    <location>
        <begin position="368"/>
        <end position="585"/>
    </location>
</feature>
<evidence type="ECO:0000313" key="12">
    <source>
        <dbReference type="Proteomes" id="UP000006546"/>
    </source>
</evidence>
<dbReference type="SMART" id="SM00388">
    <property type="entry name" value="HisKA"/>
    <property type="match status" value="1"/>
</dbReference>
<dbReference type="SUPFAM" id="SSF47384">
    <property type="entry name" value="Homodimeric domain of signal transducing histidine kinase"/>
    <property type="match status" value="1"/>
</dbReference>
<dbReference type="PANTHER" id="PTHR42878:SF7">
    <property type="entry name" value="SENSOR HISTIDINE KINASE GLRK"/>
    <property type="match status" value="1"/>
</dbReference>
<dbReference type="PANTHER" id="PTHR42878">
    <property type="entry name" value="TWO-COMPONENT HISTIDINE KINASE"/>
    <property type="match status" value="1"/>
</dbReference>
<keyword evidence="12" id="KW-1185">Reference proteome</keyword>
<dbReference type="OrthoDB" id="9813151at2"/>
<organism evidence="11 12">
    <name type="scientific">Treponema brennaborense (strain DSM 12168 / CIP 105900 / DD5/3)</name>
    <dbReference type="NCBI Taxonomy" id="906968"/>
    <lineage>
        <taxon>Bacteria</taxon>
        <taxon>Pseudomonadati</taxon>
        <taxon>Spirochaetota</taxon>
        <taxon>Spirochaetia</taxon>
        <taxon>Spirochaetales</taxon>
        <taxon>Treponemataceae</taxon>
        <taxon>Treponema</taxon>
    </lineage>
</organism>
<evidence type="ECO:0000256" key="8">
    <source>
        <dbReference type="ARBA" id="ARBA00023012"/>
    </source>
</evidence>
<dbReference type="GO" id="GO:0000156">
    <property type="term" value="F:phosphorelay response regulator activity"/>
    <property type="evidence" value="ECO:0007669"/>
    <property type="project" value="TreeGrafter"/>
</dbReference>
<gene>
    <name evidence="11" type="ordered locus">Trebr_0163</name>
</gene>
<accession>F4LLD6</accession>
<dbReference type="GO" id="GO:0007234">
    <property type="term" value="P:osmosensory signaling via phosphorelay pathway"/>
    <property type="evidence" value="ECO:0007669"/>
    <property type="project" value="TreeGrafter"/>
</dbReference>
<dbReference type="InterPro" id="IPR004358">
    <property type="entry name" value="Sig_transdc_His_kin-like_C"/>
</dbReference>
<dbReference type="Pfam" id="PF02518">
    <property type="entry name" value="HATPase_c"/>
    <property type="match status" value="1"/>
</dbReference>